<dbReference type="EMBL" id="CP009245">
    <property type="protein sequence ID" value="APT83915.1"/>
    <property type="molecule type" value="Genomic_DNA"/>
</dbReference>
<keyword evidence="2" id="KW-0732">Signal</keyword>
<evidence type="ECO:0000313" key="5">
    <source>
        <dbReference type="Proteomes" id="UP000185478"/>
    </source>
</evidence>
<reference evidence="4 5" key="1">
    <citation type="submission" date="2014-08" db="EMBL/GenBank/DDBJ databases">
        <title>Complete genome sequence of Corynebacterium aquilae S-613T(T) (=DSM 44791(T)), isolated from the choana of a healthy golden eagle.</title>
        <authorList>
            <person name="Ruckert C."/>
            <person name="Albersmeier A."/>
            <person name="Winkler A."/>
            <person name="Kalinowski J."/>
        </authorList>
    </citation>
    <scope>NUCLEOTIDE SEQUENCE [LARGE SCALE GENOMIC DNA]</scope>
    <source>
        <strain evidence="4 5">S-613</strain>
    </source>
</reference>
<dbReference type="Proteomes" id="UP000185478">
    <property type="component" value="Chromosome"/>
</dbReference>
<feature type="region of interest" description="Disordered" evidence="1">
    <location>
        <begin position="33"/>
        <end position="62"/>
    </location>
</feature>
<dbReference type="Pfam" id="PF24088">
    <property type="entry name" value="DUF7373"/>
    <property type="match status" value="1"/>
</dbReference>
<evidence type="ECO:0000259" key="3">
    <source>
        <dbReference type="Pfam" id="PF24088"/>
    </source>
</evidence>
<feature type="chain" id="PRO_5039470671" description="DUF7373 domain-containing protein" evidence="2">
    <location>
        <begin position="25"/>
        <end position="474"/>
    </location>
</feature>
<gene>
    <name evidence="4" type="ORF">CAQU_01205</name>
</gene>
<sequence>MRSARAKLIPVAALFTGAMLTLNACGVDAHDEAEQAKTAASPAEAAPVSDSQADGAKKKGKFDTGEYKTDYKDLNARSGNSFKRIIESSVMSNYLVLPSELDPRFTISSVAAPMANVKQFDENMHNLAQDPVEWVLKGTQPTGIFDGMETDFLGGYFYEAASPENAKNSTFEYEDGFYGGAETAVIRVGKPEQARQVVNALMERNNSKATGELETSYLQNTPDLKKFLRIPSDDGLKDGYVIAVHGEYILMAMVSTNEPMDQFLKTYNNYADAFLAKEPALISEAPVERTVYGYGTSHKLEPVDPDGVLSLTVPLLDEQFQAGASLQRLGERGTIGYAKNADEARQLMENEGMLPSSAERATFVQRYESENFAARDFKRNSLEIENPADPLASGSYEEPQGVPNTVCGEKNLTTMSILTCIQQYGPYVATGKRVVKDKDGNLEGARKELSQLMAAQYELFENAKEAGAFEEETN</sequence>
<evidence type="ECO:0000256" key="2">
    <source>
        <dbReference type="SAM" id="SignalP"/>
    </source>
</evidence>
<proteinExistence type="predicted"/>
<accession>A0A1L7CDJ3</accession>
<feature type="domain" description="DUF7373" evidence="3">
    <location>
        <begin position="84"/>
        <end position="280"/>
    </location>
</feature>
<dbReference type="InterPro" id="IPR055797">
    <property type="entry name" value="DUF7373"/>
</dbReference>
<keyword evidence="5" id="KW-1185">Reference proteome</keyword>
<dbReference type="KEGG" id="caqu:CAQU_01205"/>
<dbReference type="AlphaFoldDB" id="A0A1L7CDJ3"/>
<dbReference type="RefSeq" id="WP_075724509.1">
    <property type="nucleotide sequence ID" value="NZ_CP009245.1"/>
</dbReference>
<protein>
    <recommendedName>
        <fullName evidence="3">DUF7373 domain-containing protein</fullName>
    </recommendedName>
</protein>
<evidence type="ECO:0000256" key="1">
    <source>
        <dbReference type="SAM" id="MobiDB-lite"/>
    </source>
</evidence>
<feature type="signal peptide" evidence="2">
    <location>
        <begin position="1"/>
        <end position="24"/>
    </location>
</feature>
<feature type="compositionally biased region" description="Low complexity" evidence="1">
    <location>
        <begin position="36"/>
        <end position="46"/>
    </location>
</feature>
<dbReference type="OrthoDB" id="4411105at2"/>
<organism evidence="4 5">
    <name type="scientific">Corynebacterium aquilae DSM 44791</name>
    <dbReference type="NCBI Taxonomy" id="1431546"/>
    <lineage>
        <taxon>Bacteria</taxon>
        <taxon>Bacillati</taxon>
        <taxon>Actinomycetota</taxon>
        <taxon>Actinomycetes</taxon>
        <taxon>Mycobacteriales</taxon>
        <taxon>Corynebacteriaceae</taxon>
        <taxon>Corynebacterium</taxon>
    </lineage>
</organism>
<evidence type="ECO:0000313" key="4">
    <source>
        <dbReference type="EMBL" id="APT83915.1"/>
    </source>
</evidence>
<name>A0A1L7CDJ3_9CORY</name>